<evidence type="ECO:0000259" key="5">
    <source>
        <dbReference type="PROSITE" id="PS51007"/>
    </source>
</evidence>
<dbReference type="EMBL" id="AP019782">
    <property type="protein sequence ID" value="BBL70512.1"/>
    <property type="molecule type" value="Genomic_DNA"/>
</dbReference>
<dbReference type="InterPro" id="IPR047758">
    <property type="entry name" value="CytoC_perox"/>
</dbReference>
<dbReference type="InterPro" id="IPR051395">
    <property type="entry name" value="Cytochrome_c_Peroxidase/MauG"/>
</dbReference>
<evidence type="ECO:0000256" key="2">
    <source>
        <dbReference type="ARBA" id="ARBA00023004"/>
    </source>
</evidence>
<dbReference type="GO" id="GO:0009055">
    <property type="term" value="F:electron transfer activity"/>
    <property type="evidence" value="ECO:0007669"/>
    <property type="project" value="InterPro"/>
</dbReference>
<feature type="signal peptide" evidence="4">
    <location>
        <begin position="1"/>
        <end position="30"/>
    </location>
</feature>
<dbReference type="Proteomes" id="UP000824988">
    <property type="component" value="Chromosome"/>
</dbReference>
<evidence type="ECO:0000256" key="3">
    <source>
        <dbReference type="PROSITE-ProRule" id="PRU00433"/>
    </source>
</evidence>
<dbReference type="GO" id="GO:0020037">
    <property type="term" value="F:heme binding"/>
    <property type="evidence" value="ECO:0007669"/>
    <property type="project" value="InterPro"/>
</dbReference>
<dbReference type="RefSeq" id="WP_221048473.1">
    <property type="nucleotide sequence ID" value="NZ_AP019782.1"/>
</dbReference>
<evidence type="ECO:0000313" key="7">
    <source>
        <dbReference type="Proteomes" id="UP000824988"/>
    </source>
</evidence>
<accession>A0A8D4VPY7</accession>
<feature type="domain" description="Cytochrome c" evidence="5">
    <location>
        <begin position="338"/>
        <end position="599"/>
    </location>
</feature>
<evidence type="ECO:0000256" key="4">
    <source>
        <dbReference type="SAM" id="SignalP"/>
    </source>
</evidence>
<protein>
    <recommendedName>
        <fullName evidence="5">Cytochrome c domain-containing protein</fullName>
    </recommendedName>
</protein>
<keyword evidence="3" id="KW-0349">Heme</keyword>
<keyword evidence="1 3" id="KW-0479">Metal-binding</keyword>
<evidence type="ECO:0000256" key="1">
    <source>
        <dbReference type="ARBA" id="ARBA00022723"/>
    </source>
</evidence>
<keyword evidence="7" id="KW-1185">Reference proteome</keyword>
<reference evidence="6" key="1">
    <citation type="submission" date="2019-06" db="EMBL/GenBank/DDBJ databases">
        <title>Complete genome sequence of Methylogaea oryzae strain JCM16910.</title>
        <authorList>
            <person name="Asakawa S."/>
        </authorList>
    </citation>
    <scope>NUCLEOTIDE SEQUENCE</scope>
    <source>
        <strain evidence="6">E10</strain>
    </source>
</reference>
<dbReference type="AlphaFoldDB" id="A0A8D4VPY7"/>
<gene>
    <name evidence="6" type="ORF">MoryE10_11180</name>
</gene>
<organism evidence="6 7">
    <name type="scientific">Methylogaea oryzae</name>
    <dbReference type="NCBI Taxonomy" id="1295382"/>
    <lineage>
        <taxon>Bacteria</taxon>
        <taxon>Pseudomonadati</taxon>
        <taxon>Pseudomonadota</taxon>
        <taxon>Gammaproteobacteria</taxon>
        <taxon>Methylococcales</taxon>
        <taxon>Methylococcaceae</taxon>
        <taxon>Methylogaea</taxon>
    </lineage>
</organism>
<dbReference type="GO" id="GO:0046872">
    <property type="term" value="F:metal ion binding"/>
    <property type="evidence" value="ECO:0007669"/>
    <property type="project" value="UniProtKB-KW"/>
</dbReference>
<proteinExistence type="predicted"/>
<dbReference type="PANTHER" id="PTHR30600">
    <property type="entry name" value="CYTOCHROME C PEROXIDASE-RELATED"/>
    <property type="match status" value="1"/>
</dbReference>
<dbReference type="PANTHER" id="PTHR30600:SF9">
    <property type="entry name" value="BLR7738 PROTEIN"/>
    <property type="match status" value="1"/>
</dbReference>
<feature type="chain" id="PRO_5034735729" description="Cytochrome c domain-containing protein" evidence="4">
    <location>
        <begin position="31"/>
        <end position="599"/>
    </location>
</feature>
<name>A0A8D4VPY7_9GAMM</name>
<keyword evidence="2 3" id="KW-0408">Iron</keyword>
<dbReference type="Pfam" id="PF21419">
    <property type="entry name" value="RoxA-like_Cyt-c"/>
    <property type="match status" value="1"/>
</dbReference>
<dbReference type="NCBIfam" id="NF040606">
    <property type="entry name" value="CytoC_perox"/>
    <property type="match status" value="1"/>
</dbReference>
<keyword evidence="4" id="KW-0732">Signal</keyword>
<sequence length="599" mass="65576">MRKRETALKAGGLAGSLFAAAMLAPLSPEAAVAPVMTDQGKHWTASTREQYYTQDQGSRVMPLKWINALKQADGKPFLEDSLSRYGYLPNPQSPDPGLPVGFTVAKENGEKMLGMSCSACHTRQIEVSGTAYRIDGGPAITDMQNFLADLDASVNKVLNDEGAFADFAKAVLGPSAKQPDLDKLRAEVTAWFLRYDTIIKGSLPTEYPWGPSRLDAVSMIFNRVSGLDIGPAPTYMIPENIKRADAPVRYPFVWNASIQDKIQWPGFASNGNRILGLSRNLGEVFGVFADFHPVKDDTRVLKINYVKNNTANFHGLNKLESLIKKIGPPKWPWKLDKALAAEGEKVFNKKDPAQGNESCADCHGIKKGAMRSLTHETWATPILDVGTDSREVNLLGSQVKTGVLEGMRIFPEREPLKAVDSAFTVLGTVVTGAILQHYLPVELSPEEQKLRSKLDKLVSMFKSEVDKAEDLGDLGGLDDLKIAFQMKEQPATSAAPSYPYESRVMQGIWAAAPYLHNGSVASLTELLTPSAQRQASFKVGPAYDPEKVGLAAEQTKFNFTLKTTDCNDRNSGNSRCGHDYGTSFSDAEKKALLEYMKSM</sequence>
<dbReference type="GO" id="GO:0004130">
    <property type="term" value="F:cytochrome-c peroxidase activity"/>
    <property type="evidence" value="ECO:0007669"/>
    <property type="project" value="TreeGrafter"/>
</dbReference>
<dbReference type="KEGG" id="moz:MoryE10_11180"/>
<evidence type="ECO:0000313" key="6">
    <source>
        <dbReference type="EMBL" id="BBL70512.1"/>
    </source>
</evidence>
<dbReference type="PROSITE" id="PS51007">
    <property type="entry name" value="CYTC"/>
    <property type="match status" value="2"/>
</dbReference>
<feature type="domain" description="Cytochrome c" evidence="5">
    <location>
        <begin position="104"/>
        <end position="196"/>
    </location>
</feature>
<dbReference type="InterPro" id="IPR009056">
    <property type="entry name" value="Cyt_c-like_dom"/>
</dbReference>